<feature type="repeat" description="ANK" evidence="3">
    <location>
        <begin position="85"/>
        <end position="117"/>
    </location>
</feature>
<comment type="caution">
    <text evidence="4">The sequence shown here is derived from an EMBL/GenBank/DDBJ whole genome shotgun (WGS) entry which is preliminary data.</text>
</comment>
<dbReference type="InterPro" id="IPR002110">
    <property type="entry name" value="Ankyrin_rpt"/>
</dbReference>
<keyword evidence="5" id="KW-1185">Reference proteome</keyword>
<dbReference type="Pfam" id="PF12796">
    <property type="entry name" value="Ank_2"/>
    <property type="match status" value="1"/>
</dbReference>
<evidence type="ECO:0000256" key="2">
    <source>
        <dbReference type="ARBA" id="ARBA00023043"/>
    </source>
</evidence>
<evidence type="ECO:0000256" key="1">
    <source>
        <dbReference type="ARBA" id="ARBA00022737"/>
    </source>
</evidence>
<dbReference type="PANTHER" id="PTHR24173">
    <property type="entry name" value="ANKYRIN REPEAT CONTAINING"/>
    <property type="match status" value="1"/>
</dbReference>
<sequence>MTQSESIDISEVLLCARYGELDELKTEVQRLIEQHSGSTPQAILARANDSGNTALHMASANGHADIVSYLLEHLLAMHVNAANAQGNTPLHWGAVNGHEEIVSLLIKAGADLLLTNAAKKTPLIEAQDAGHEKVAVELLKHMDPDMDEDAEDATEEKHLRRLLLHRRRLASASS</sequence>
<gene>
    <name evidence="4" type="ORF">BCR44DRAFT_1512476</name>
</gene>
<dbReference type="Proteomes" id="UP000193411">
    <property type="component" value="Unassembled WGS sequence"/>
</dbReference>
<dbReference type="Gene3D" id="1.25.40.20">
    <property type="entry name" value="Ankyrin repeat-containing domain"/>
    <property type="match status" value="1"/>
</dbReference>
<dbReference type="EMBL" id="MCFL01000017">
    <property type="protein sequence ID" value="ORZ36304.1"/>
    <property type="molecule type" value="Genomic_DNA"/>
</dbReference>
<dbReference type="STRING" id="765915.A0A1Y2HQT1"/>
<dbReference type="AlphaFoldDB" id="A0A1Y2HQT1"/>
<keyword evidence="1" id="KW-0677">Repeat</keyword>
<dbReference type="InterPro" id="IPR036770">
    <property type="entry name" value="Ankyrin_rpt-contain_sf"/>
</dbReference>
<feature type="repeat" description="ANK" evidence="3">
    <location>
        <begin position="50"/>
        <end position="73"/>
    </location>
</feature>
<dbReference type="SUPFAM" id="SSF48403">
    <property type="entry name" value="Ankyrin repeat"/>
    <property type="match status" value="1"/>
</dbReference>
<dbReference type="PANTHER" id="PTHR24173:SF74">
    <property type="entry name" value="ANKYRIN REPEAT DOMAIN-CONTAINING PROTEIN 16"/>
    <property type="match status" value="1"/>
</dbReference>
<proteinExistence type="predicted"/>
<reference evidence="4 5" key="1">
    <citation type="submission" date="2016-07" db="EMBL/GenBank/DDBJ databases">
        <title>Pervasive Adenine N6-methylation of Active Genes in Fungi.</title>
        <authorList>
            <consortium name="DOE Joint Genome Institute"/>
            <person name="Mondo S.J."/>
            <person name="Dannebaum R.O."/>
            <person name="Kuo R.C."/>
            <person name="Labutti K."/>
            <person name="Haridas S."/>
            <person name="Kuo A."/>
            <person name="Salamov A."/>
            <person name="Ahrendt S.R."/>
            <person name="Lipzen A."/>
            <person name="Sullivan W."/>
            <person name="Andreopoulos W.B."/>
            <person name="Clum A."/>
            <person name="Lindquist E."/>
            <person name="Daum C."/>
            <person name="Ramamoorthy G.K."/>
            <person name="Gryganskyi A."/>
            <person name="Culley D."/>
            <person name="Magnuson J.K."/>
            <person name="James T.Y."/>
            <person name="O'Malley M.A."/>
            <person name="Stajich J.E."/>
            <person name="Spatafora J.W."/>
            <person name="Visel A."/>
            <person name="Grigoriev I.V."/>
        </authorList>
    </citation>
    <scope>NUCLEOTIDE SEQUENCE [LARGE SCALE GENOMIC DNA]</scope>
    <source>
        <strain evidence="4 5">PL171</strain>
    </source>
</reference>
<evidence type="ECO:0000256" key="3">
    <source>
        <dbReference type="PROSITE-ProRule" id="PRU00023"/>
    </source>
</evidence>
<evidence type="ECO:0000313" key="4">
    <source>
        <dbReference type="EMBL" id="ORZ36304.1"/>
    </source>
</evidence>
<protein>
    <submittedName>
        <fullName evidence="4">Ankyrin repeat-containing domain protein</fullName>
    </submittedName>
</protein>
<dbReference type="OrthoDB" id="10057496at2759"/>
<accession>A0A1Y2HQT1</accession>
<organism evidence="4 5">
    <name type="scientific">Catenaria anguillulae PL171</name>
    <dbReference type="NCBI Taxonomy" id="765915"/>
    <lineage>
        <taxon>Eukaryota</taxon>
        <taxon>Fungi</taxon>
        <taxon>Fungi incertae sedis</taxon>
        <taxon>Blastocladiomycota</taxon>
        <taxon>Blastocladiomycetes</taxon>
        <taxon>Blastocladiales</taxon>
        <taxon>Catenariaceae</taxon>
        <taxon>Catenaria</taxon>
    </lineage>
</organism>
<dbReference type="PRINTS" id="PR01415">
    <property type="entry name" value="ANKYRIN"/>
</dbReference>
<evidence type="ECO:0000313" key="5">
    <source>
        <dbReference type="Proteomes" id="UP000193411"/>
    </source>
</evidence>
<dbReference type="PROSITE" id="PS50297">
    <property type="entry name" value="ANK_REP_REGION"/>
    <property type="match status" value="2"/>
</dbReference>
<keyword evidence="2 3" id="KW-0040">ANK repeat</keyword>
<dbReference type="SMART" id="SM00248">
    <property type="entry name" value="ANK"/>
    <property type="match status" value="3"/>
</dbReference>
<dbReference type="PROSITE" id="PS50088">
    <property type="entry name" value="ANK_REPEAT"/>
    <property type="match status" value="2"/>
</dbReference>
<name>A0A1Y2HQT1_9FUNG</name>